<name>A0A8X8BU85_POLSE</name>
<evidence type="ECO:0000313" key="23">
    <source>
        <dbReference type="Proteomes" id="UP000886611"/>
    </source>
</evidence>
<evidence type="ECO:0000256" key="16">
    <source>
        <dbReference type="ARBA" id="ARBA00023242"/>
    </source>
</evidence>
<comment type="subcellular location">
    <subcellularLocation>
        <location evidence="2">Chromosome</location>
    </subcellularLocation>
    <subcellularLocation>
        <location evidence="1">Nucleus</location>
    </subcellularLocation>
</comment>
<dbReference type="Gene3D" id="3.40.50.300">
    <property type="entry name" value="P-loop containing nucleotide triphosphate hydrolases"/>
    <property type="match status" value="1"/>
</dbReference>
<dbReference type="InterPro" id="IPR001208">
    <property type="entry name" value="MCM_dom"/>
</dbReference>
<keyword evidence="15" id="KW-0238">DNA-binding</keyword>
<keyword evidence="13" id="KW-0862">Zinc</keyword>
<dbReference type="FunFam" id="3.40.50.300:FF:000138">
    <property type="entry name" value="DNA helicase"/>
    <property type="match status" value="1"/>
</dbReference>
<proteinExistence type="inferred from homology"/>
<evidence type="ECO:0000256" key="6">
    <source>
        <dbReference type="ARBA" id="ARBA00022454"/>
    </source>
</evidence>
<accession>A0A8X8BU85</accession>
<feature type="domain" description="MCM C-terminal AAA(+) ATPase" evidence="21">
    <location>
        <begin position="457"/>
        <end position="663"/>
    </location>
</feature>
<organism evidence="22 23">
    <name type="scientific">Polypterus senegalus</name>
    <name type="common">Senegal bichir</name>
    <dbReference type="NCBI Taxonomy" id="55291"/>
    <lineage>
        <taxon>Eukaryota</taxon>
        <taxon>Metazoa</taxon>
        <taxon>Chordata</taxon>
        <taxon>Craniata</taxon>
        <taxon>Vertebrata</taxon>
        <taxon>Euteleostomi</taxon>
        <taxon>Actinopterygii</taxon>
        <taxon>Polypteriformes</taxon>
        <taxon>Polypteridae</taxon>
        <taxon>Polypterus</taxon>
    </lineage>
</organism>
<dbReference type="Proteomes" id="UP000886611">
    <property type="component" value="Unassembled WGS sequence"/>
</dbReference>
<keyword evidence="9" id="KW-0547">Nucleotide-binding</keyword>
<gene>
    <name evidence="22" type="primary">Mcm2</name>
    <name evidence="22" type="ORF">GTO96_0005150</name>
</gene>
<keyword evidence="10" id="KW-0863">Zinc-finger</keyword>
<dbReference type="InterPro" id="IPR008045">
    <property type="entry name" value="MCM2"/>
</dbReference>
<evidence type="ECO:0000256" key="12">
    <source>
        <dbReference type="ARBA" id="ARBA00022806"/>
    </source>
</evidence>
<dbReference type="Gene3D" id="2.20.28.10">
    <property type="match status" value="1"/>
</dbReference>
<feature type="region of interest" description="Disordered" evidence="20">
    <location>
        <begin position="1"/>
        <end position="147"/>
    </location>
</feature>
<keyword evidence="17" id="KW-0131">Cell cycle</keyword>
<dbReference type="SUPFAM" id="SSF52540">
    <property type="entry name" value="P-loop containing nucleoside triphosphate hydrolases"/>
    <property type="match status" value="1"/>
</dbReference>
<dbReference type="GO" id="GO:0016787">
    <property type="term" value="F:hydrolase activity"/>
    <property type="evidence" value="ECO:0007669"/>
    <property type="project" value="UniProtKB-KW"/>
</dbReference>
<dbReference type="InterPro" id="IPR012340">
    <property type="entry name" value="NA-bd_OB-fold"/>
</dbReference>
<evidence type="ECO:0000256" key="7">
    <source>
        <dbReference type="ARBA" id="ARBA00022705"/>
    </source>
</evidence>
<dbReference type="InterPro" id="IPR031327">
    <property type="entry name" value="MCM"/>
</dbReference>
<evidence type="ECO:0000256" key="17">
    <source>
        <dbReference type="ARBA" id="ARBA00023306"/>
    </source>
</evidence>
<dbReference type="PRINTS" id="PR01658">
    <property type="entry name" value="MCMPROTEIN2"/>
</dbReference>
<keyword evidence="14" id="KW-0067">ATP-binding</keyword>
<dbReference type="GO" id="GO:0043138">
    <property type="term" value="F:3'-5' DNA helicase activity"/>
    <property type="evidence" value="ECO:0007669"/>
    <property type="project" value="TreeGrafter"/>
</dbReference>
<comment type="catalytic activity">
    <reaction evidence="18">
        <text>ATP + H2O = ADP + phosphate + H(+)</text>
        <dbReference type="Rhea" id="RHEA:13065"/>
        <dbReference type="ChEBI" id="CHEBI:15377"/>
        <dbReference type="ChEBI" id="CHEBI:15378"/>
        <dbReference type="ChEBI" id="CHEBI:30616"/>
        <dbReference type="ChEBI" id="CHEBI:43474"/>
        <dbReference type="ChEBI" id="CHEBI:456216"/>
        <dbReference type="EC" id="3.6.4.12"/>
    </reaction>
    <physiologicalReaction direction="left-to-right" evidence="18">
        <dbReference type="Rhea" id="RHEA:13066"/>
    </physiologicalReaction>
</comment>
<dbReference type="Pfam" id="PF14551">
    <property type="entry name" value="MCM_N"/>
    <property type="match status" value="1"/>
</dbReference>
<evidence type="ECO:0000259" key="21">
    <source>
        <dbReference type="PROSITE" id="PS50051"/>
    </source>
</evidence>
<dbReference type="SMART" id="SM00350">
    <property type="entry name" value="MCM"/>
    <property type="match status" value="1"/>
</dbReference>
<dbReference type="SUPFAM" id="SSF50249">
    <property type="entry name" value="Nucleic acid-binding proteins"/>
    <property type="match status" value="1"/>
</dbReference>
<dbReference type="Pfam" id="PF00493">
    <property type="entry name" value="MCM"/>
    <property type="match status" value="1"/>
</dbReference>
<dbReference type="FunFam" id="2.20.28.10:FF:000002">
    <property type="entry name" value="DNA helicase"/>
    <property type="match status" value="1"/>
</dbReference>
<dbReference type="InterPro" id="IPR041562">
    <property type="entry name" value="MCM_lid"/>
</dbReference>
<keyword evidence="11" id="KW-0378">Hydrolase</keyword>
<evidence type="ECO:0000313" key="22">
    <source>
        <dbReference type="EMBL" id="KAG2470683.1"/>
    </source>
</evidence>
<evidence type="ECO:0000256" key="13">
    <source>
        <dbReference type="ARBA" id="ARBA00022833"/>
    </source>
</evidence>
<dbReference type="GO" id="GO:1902975">
    <property type="term" value="P:mitotic DNA replication initiation"/>
    <property type="evidence" value="ECO:0007669"/>
    <property type="project" value="TreeGrafter"/>
</dbReference>
<evidence type="ECO:0000256" key="8">
    <source>
        <dbReference type="ARBA" id="ARBA00022723"/>
    </source>
</evidence>
<dbReference type="GO" id="GO:0000727">
    <property type="term" value="P:double-strand break repair via break-induced replication"/>
    <property type="evidence" value="ECO:0007669"/>
    <property type="project" value="TreeGrafter"/>
</dbReference>
<dbReference type="FunFam" id="3.30.1640.10:FF:000005">
    <property type="entry name" value="DNA helicase"/>
    <property type="match status" value="1"/>
</dbReference>
<evidence type="ECO:0000256" key="14">
    <source>
        <dbReference type="ARBA" id="ARBA00022840"/>
    </source>
</evidence>
<dbReference type="GO" id="GO:0008270">
    <property type="term" value="F:zinc ion binding"/>
    <property type="evidence" value="ECO:0007669"/>
    <property type="project" value="UniProtKB-KW"/>
</dbReference>
<keyword evidence="8" id="KW-0479">Metal-binding</keyword>
<evidence type="ECO:0000256" key="18">
    <source>
        <dbReference type="ARBA" id="ARBA00048432"/>
    </source>
</evidence>
<dbReference type="AlphaFoldDB" id="A0A8X8BU85"/>
<comment type="similarity">
    <text evidence="3">Belongs to the MCM family.</text>
</comment>
<dbReference type="EMBL" id="JAATIS010000094">
    <property type="protein sequence ID" value="KAG2470683.1"/>
    <property type="molecule type" value="Genomic_DNA"/>
</dbReference>
<evidence type="ECO:0000256" key="4">
    <source>
        <dbReference type="ARBA" id="ARBA00012551"/>
    </source>
</evidence>
<feature type="compositionally biased region" description="Low complexity" evidence="20">
    <location>
        <begin position="87"/>
        <end position="98"/>
    </location>
</feature>
<evidence type="ECO:0000256" key="15">
    <source>
        <dbReference type="ARBA" id="ARBA00023125"/>
    </source>
</evidence>
<feature type="non-terminal residue" evidence="22">
    <location>
        <position position="885"/>
    </location>
</feature>
<keyword evidence="6" id="KW-0158">Chromosome</keyword>
<evidence type="ECO:0000256" key="20">
    <source>
        <dbReference type="SAM" id="MobiDB-lite"/>
    </source>
</evidence>
<protein>
    <recommendedName>
        <fullName evidence="5">DNA replication licensing factor MCM2</fullName>
        <ecNumber evidence="4">3.6.4.12</ecNumber>
    </recommendedName>
    <alternativeName>
        <fullName evidence="19">DNA replication licensing factor mcm2</fullName>
    </alternativeName>
</protein>
<evidence type="ECO:0000256" key="19">
    <source>
        <dbReference type="ARBA" id="ARBA00074927"/>
    </source>
</evidence>
<dbReference type="GO" id="GO:0000228">
    <property type="term" value="C:nuclear chromosome"/>
    <property type="evidence" value="ECO:0007669"/>
    <property type="project" value="UniProtKB-ARBA"/>
</dbReference>
<keyword evidence="7" id="KW-0235">DNA replication</keyword>
<feature type="compositionally biased region" description="Polar residues" evidence="20">
    <location>
        <begin position="1"/>
        <end position="14"/>
    </location>
</feature>
<comment type="caution">
    <text evidence="22">The sequence shown here is derived from an EMBL/GenBank/DDBJ whole genome shotgun (WGS) entry which is preliminary data.</text>
</comment>
<reference evidence="22 23" key="1">
    <citation type="journal article" date="2021" name="Cell">
        <title>Tracing the genetic footprints of vertebrate landing in non-teleost ray-finned fishes.</title>
        <authorList>
            <person name="Bi X."/>
            <person name="Wang K."/>
            <person name="Yang L."/>
            <person name="Pan H."/>
            <person name="Jiang H."/>
            <person name="Wei Q."/>
            <person name="Fang M."/>
            <person name="Yu H."/>
            <person name="Zhu C."/>
            <person name="Cai Y."/>
            <person name="He Y."/>
            <person name="Gan X."/>
            <person name="Zeng H."/>
            <person name="Yu D."/>
            <person name="Zhu Y."/>
            <person name="Jiang H."/>
            <person name="Qiu Q."/>
            <person name="Yang H."/>
            <person name="Zhang Y.E."/>
            <person name="Wang W."/>
            <person name="Zhu M."/>
            <person name="He S."/>
            <person name="Zhang G."/>
        </authorList>
    </citation>
    <scope>NUCLEOTIDE SEQUENCE [LARGE SCALE GENOMIC DNA]</scope>
    <source>
        <strain evidence="22">Bchr_013</strain>
    </source>
</reference>
<evidence type="ECO:0000256" key="11">
    <source>
        <dbReference type="ARBA" id="ARBA00022801"/>
    </source>
</evidence>
<evidence type="ECO:0000256" key="9">
    <source>
        <dbReference type="ARBA" id="ARBA00022741"/>
    </source>
</evidence>
<dbReference type="PROSITE" id="PS00847">
    <property type="entry name" value="MCM_1"/>
    <property type="match status" value="1"/>
</dbReference>
<keyword evidence="12" id="KW-0347">Helicase</keyword>
<dbReference type="PANTHER" id="PTHR11630">
    <property type="entry name" value="DNA REPLICATION LICENSING FACTOR MCM FAMILY MEMBER"/>
    <property type="match status" value="1"/>
</dbReference>
<dbReference type="GO" id="GO:0042555">
    <property type="term" value="C:MCM complex"/>
    <property type="evidence" value="ECO:0007669"/>
    <property type="project" value="InterPro"/>
</dbReference>
<dbReference type="CDD" id="cd17753">
    <property type="entry name" value="MCM2"/>
    <property type="match status" value="1"/>
</dbReference>
<dbReference type="InterPro" id="IPR027417">
    <property type="entry name" value="P-loop_NTPase"/>
</dbReference>
<dbReference type="InterPro" id="IPR033762">
    <property type="entry name" value="MCM_OB"/>
</dbReference>
<dbReference type="InterPro" id="IPR027925">
    <property type="entry name" value="MCM_N"/>
</dbReference>
<dbReference type="InterPro" id="IPR059098">
    <property type="entry name" value="WHD_MCM2"/>
</dbReference>
<sequence>DSSESFNIATSPTRGSRRGDLTSSPGRDLPPFEDESEGLLGADGLPDEEEEDGEDLIGDDMERDYRAIPELDIYEAEGLDDDEDLSELSPGARAAAEAAMRRRDQERGLSGRMRRGLLYDSEDEDDERPARKRRLAEVAADGAAPDEDEEMIESIENLEDMKGHSVKEWVSMAAPRLEIYHRFKNFLRTHVDEHGHNVFKEKISDMCKENRESLVVNYEDLAAREHVLAYFLPEAPTEMLKIFDEAAKEVVLAMYPKYDRIAREIHVRICNLPLVEELRSLRQLHLNQLIRTSGVVTSCTGVLPQLSMVKYNCNKCSFILGPFFQSQNQEVKPGSCPECQSVGPFEINMEETVYQNYQRITIQESPGKVAAGRLPRSKDAILLADLVDSCKPGDEIELTGIYTNNYDGSLNTANGFPVFATIIMANHITKRDDKVSIGEMTDEDVKAIVALSKDERIGERIFASIGPSIYGHEEIKRGLALALFGGEPKNPGGKHKVRGDINILLCGDPGTAKSQFLKYVEKVASRAVFTTGQGASAVGLTAYVQRHPVSREWTLEAGALVLADRGVCLIDEFDKMNDQDRTSIHEAMEQQSISISKAGIVTSLQARCTVIAAANPIGGRYDPSLTFSENVDLTEPIVSRFDILCVVRDTVDPVQDEMLARFVVGSHVKHHPTNKEAANYNLEEVILPNTYGVDPIPQELLKKYIIYAKEKVHPKLNQMDQDKVAKMYSDLRKESMATGSIPITVRHIESMIRMAEAHARMHLRDYVVEDDVNMAIRVMLESFIDTQKFSVMRTMRKTFARYLAFRRDNNELLLFILKQLVAEQVMYQRNRYGAQQDTIEVPEKDLADKARQINIHNLSAFYDSDVFKMNKYIHDSKKKLIIQQF</sequence>
<dbReference type="InterPro" id="IPR018525">
    <property type="entry name" value="MCM_CS"/>
</dbReference>
<dbReference type="Pfam" id="PF17855">
    <property type="entry name" value="MCM_lid"/>
    <property type="match status" value="1"/>
</dbReference>
<dbReference type="PROSITE" id="PS50051">
    <property type="entry name" value="MCM_2"/>
    <property type="match status" value="1"/>
</dbReference>
<evidence type="ECO:0000256" key="1">
    <source>
        <dbReference type="ARBA" id="ARBA00004123"/>
    </source>
</evidence>
<dbReference type="Pfam" id="PF12619">
    <property type="entry name" value="MCM2_N"/>
    <property type="match status" value="1"/>
</dbReference>
<feature type="compositionally biased region" description="Acidic residues" evidence="20">
    <location>
        <begin position="45"/>
        <end position="62"/>
    </location>
</feature>
<dbReference type="Pfam" id="PF17207">
    <property type="entry name" value="MCM_OB"/>
    <property type="match status" value="1"/>
</dbReference>
<dbReference type="EC" id="3.6.4.12" evidence="4"/>
<keyword evidence="23" id="KW-1185">Reference proteome</keyword>
<evidence type="ECO:0000256" key="10">
    <source>
        <dbReference type="ARBA" id="ARBA00022771"/>
    </source>
</evidence>
<dbReference type="GO" id="GO:0003697">
    <property type="term" value="F:single-stranded DNA binding"/>
    <property type="evidence" value="ECO:0007669"/>
    <property type="project" value="TreeGrafter"/>
</dbReference>
<dbReference type="PRINTS" id="PR01657">
    <property type="entry name" value="MCMFAMILY"/>
</dbReference>
<evidence type="ECO:0000256" key="2">
    <source>
        <dbReference type="ARBA" id="ARBA00004286"/>
    </source>
</evidence>
<keyword evidence="16" id="KW-0539">Nucleus</keyword>
<dbReference type="Gene3D" id="3.30.1640.10">
    <property type="entry name" value="mini-chromosome maintenance (MCM) complex, chain A, domain 1"/>
    <property type="match status" value="1"/>
</dbReference>
<dbReference type="GO" id="GO:0017116">
    <property type="term" value="F:single-stranded DNA helicase activity"/>
    <property type="evidence" value="ECO:0007669"/>
    <property type="project" value="TreeGrafter"/>
</dbReference>
<dbReference type="Pfam" id="PF23669">
    <property type="entry name" value="WHD_MCM2"/>
    <property type="match status" value="1"/>
</dbReference>
<dbReference type="GO" id="GO:0005524">
    <property type="term" value="F:ATP binding"/>
    <property type="evidence" value="ECO:0007669"/>
    <property type="project" value="UniProtKB-KW"/>
</dbReference>
<feature type="non-terminal residue" evidence="22">
    <location>
        <position position="1"/>
    </location>
</feature>
<evidence type="ECO:0000256" key="3">
    <source>
        <dbReference type="ARBA" id="ARBA00008010"/>
    </source>
</evidence>
<dbReference type="Gene3D" id="2.40.50.140">
    <property type="entry name" value="Nucleic acid-binding proteins"/>
    <property type="match status" value="1"/>
</dbReference>
<feature type="compositionally biased region" description="Basic and acidic residues" evidence="20">
    <location>
        <begin position="99"/>
        <end position="109"/>
    </location>
</feature>
<feature type="compositionally biased region" description="Acidic residues" evidence="20">
    <location>
        <begin position="72"/>
        <end position="86"/>
    </location>
</feature>
<dbReference type="PANTHER" id="PTHR11630:SF44">
    <property type="entry name" value="DNA REPLICATION LICENSING FACTOR MCM2"/>
    <property type="match status" value="1"/>
</dbReference>
<evidence type="ECO:0000256" key="5">
    <source>
        <dbReference type="ARBA" id="ARBA00018925"/>
    </source>
</evidence>